<reference evidence="2 3" key="1">
    <citation type="submission" date="2014-04" db="EMBL/GenBank/DDBJ databases">
        <authorList>
            <consortium name="DOE Joint Genome Institute"/>
            <person name="Kuo A."/>
            <person name="Kohler A."/>
            <person name="Jargeat P."/>
            <person name="Nagy L.G."/>
            <person name="Floudas D."/>
            <person name="Copeland A."/>
            <person name="Barry K.W."/>
            <person name="Cichocki N."/>
            <person name="Veneault-Fourrey C."/>
            <person name="LaButti K."/>
            <person name="Lindquist E.A."/>
            <person name="Lipzen A."/>
            <person name="Lundell T."/>
            <person name="Morin E."/>
            <person name="Murat C."/>
            <person name="Sun H."/>
            <person name="Tunlid A."/>
            <person name="Henrissat B."/>
            <person name="Grigoriev I.V."/>
            <person name="Hibbett D.S."/>
            <person name="Martin F."/>
            <person name="Nordberg H.P."/>
            <person name="Cantor M.N."/>
            <person name="Hua S.X."/>
        </authorList>
    </citation>
    <scope>NUCLEOTIDE SEQUENCE [LARGE SCALE GENOMIC DNA]</scope>
    <source>
        <strain evidence="2 3">Ve08.2h10</strain>
    </source>
</reference>
<dbReference type="AlphaFoldDB" id="A0A0D0DB91"/>
<evidence type="ECO:0000313" key="3">
    <source>
        <dbReference type="Proteomes" id="UP000054538"/>
    </source>
</evidence>
<organism evidence="2 3">
    <name type="scientific">Paxillus rubicundulus Ve08.2h10</name>
    <dbReference type="NCBI Taxonomy" id="930991"/>
    <lineage>
        <taxon>Eukaryota</taxon>
        <taxon>Fungi</taxon>
        <taxon>Dikarya</taxon>
        <taxon>Basidiomycota</taxon>
        <taxon>Agaricomycotina</taxon>
        <taxon>Agaricomycetes</taxon>
        <taxon>Agaricomycetidae</taxon>
        <taxon>Boletales</taxon>
        <taxon>Paxilineae</taxon>
        <taxon>Paxillaceae</taxon>
        <taxon>Paxillus</taxon>
    </lineage>
</organism>
<keyword evidence="3" id="KW-1185">Reference proteome</keyword>
<dbReference type="InParanoid" id="A0A0D0DB91"/>
<sequence length="120" mass="13527">MHHPAAYWGAWGQRPQRVDRLVLFSPVTELPILSSRHCRNLRCPLCRRLLAESAVRTLVLISAPACRLVKCTVAHGKNAAVGQLAKRVLYSQSEYSRGRDDSGDALMDHDAFEQPYVRSR</sequence>
<evidence type="ECO:0000313" key="2">
    <source>
        <dbReference type="EMBL" id="KIK81341.1"/>
    </source>
</evidence>
<proteinExistence type="predicted"/>
<feature type="compositionally biased region" description="Basic and acidic residues" evidence="1">
    <location>
        <begin position="96"/>
        <end position="112"/>
    </location>
</feature>
<dbReference type="EMBL" id="KN825815">
    <property type="protein sequence ID" value="KIK81341.1"/>
    <property type="molecule type" value="Genomic_DNA"/>
</dbReference>
<evidence type="ECO:0000256" key="1">
    <source>
        <dbReference type="SAM" id="MobiDB-lite"/>
    </source>
</evidence>
<dbReference type="HOGENOM" id="CLU_2050394_0_0_1"/>
<gene>
    <name evidence="2" type="ORF">PAXRUDRAFT_761471</name>
</gene>
<accession>A0A0D0DB91</accession>
<dbReference type="Proteomes" id="UP000054538">
    <property type="component" value="Unassembled WGS sequence"/>
</dbReference>
<name>A0A0D0DB91_9AGAM</name>
<feature type="region of interest" description="Disordered" evidence="1">
    <location>
        <begin position="96"/>
        <end position="120"/>
    </location>
</feature>
<reference evidence="3" key="2">
    <citation type="submission" date="2015-01" db="EMBL/GenBank/DDBJ databases">
        <title>Evolutionary Origins and Diversification of the Mycorrhizal Mutualists.</title>
        <authorList>
            <consortium name="DOE Joint Genome Institute"/>
            <consortium name="Mycorrhizal Genomics Consortium"/>
            <person name="Kohler A."/>
            <person name="Kuo A."/>
            <person name="Nagy L.G."/>
            <person name="Floudas D."/>
            <person name="Copeland A."/>
            <person name="Barry K.W."/>
            <person name="Cichocki N."/>
            <person name="Veneault-Fourrey C."/>
            <person name="LaButti K."/>
            <person name="Lindquist E.A."/>
            <person name="Lipzen A."/>
            <person name="Lundell T."/>
            <person name="Morin E."/>
            <person name="Murat C."/>
            <person name="Riley R."/>
            <person name="Ohm R."/>
            <person name="Sun H."/>
            <person name="Tunlid A."/>
            <person name="Henrissat B."/>
            <person name="Grigoriev I.V."/>
            <person name="Hibbett D.S."/>
            <person name="Martin F."/>
        </authorList>
    </citation>
    <scope>NUCLEOTIDE SEQUENCE [LARGE SCALE GENOMIC DNA]</scope>
    <source>
        <strain evidence="3">Ve08.2h10</strain>
    </source>
</reference>
<protein>
    <submittedName>
        <fullName evidence="2">Uncharacterized protein</fullName>
    </submittedName>
</protein>